<reference evidence="12" key="1">
    <citation type="submission" date="2022-08" db="EMBL/GenBank/DDBJ databases">
        <authorList>
            <consortium name="DOE Joint Genome Institute"/>
            <person name="Min B."/>
            <person name="Riley R."/>
            <person name="Sierra-Patev S."/>
            <person name="Naranjo-Ortiz M."/>
            <person name="Looney B."/>
            <person name="Konkel Z."/>
            <person name="Slot J.C."/>
            <person name="Sakamoto Y."/>
            <person name="Steenwyk J.L."/>
            <person name="Rokas A."/>
            <person name="Carro J."/>
            <person name="Camarero S."/>
            <person name="Ferreira P."/>
            <person name="Molpeceres G."/>
            <person name="Ruiz-Duenas F.J."/>
            <person name="Serrano A."/>
            <person name="Henrissat B."/>
            <person name="Drula E."/>
            <person name="Hughes K.W."/>
            <person name="Mata J.L."/>
            <person name="Ishikawa N.K."/>
            <person name="Vargas-Isla R."/>
            <person name="Ushijima S."/>
            <person name="Smith C.A."/>
            <person name="Ahrendt S."/>
            <person name="Andreopoulos W."/>
            <person name="He G."/>
            <person name="Labutti K."/>
            <person name="Lipzen A."/>
            <person name="Ng V."/>
            <person name="Sandor L."/>
            <person name="Barry K."/>
            <person name="Martinez A.T."/>
            <person name="Xiao Y."/>
            <person name="Gibbons J.G."/>
            <person name="Terashima K."/>
            <person name="Hibbett D.S."/>
            <person name="Grigoriev I.V."/>
        </authorList>
    </citation>
    <scope>NUCLEOTIDE SEQUENCE</scope>
    <source>
        <strain evidence="12">Sp2 HRB7682 ss15</strain>
    </source>
</reference>
<feature type="compositionally biased region" description="Gly residues" evidence="9">
    <location>
        <begin position="41"/>
        <end position="52"/>
    </location>
</feature>
<feature type="compositionally biased region" description="Low complexity" evidence="9">
    <location>
        <begin position="96"/>
        <end position="106"/>
    </location>
</feature>
<gene>
    <name evidence="12" type="ORF">C8J55DRAFT_472653</name>
</gene>
<dbReference type="InterPro" id="IPR036867">
    <property type="entry name" value="R3H_dom_sf"/>
</dbReference>
<dbReference type="PROSITE" id="PS50174">
    <property type="entry name" value="G_PATCH"/>
    <property type="match status" value="1"/>
</dbReference>
<dbReference type="CDD" id="cd02646">
    <property type="entry name" value="R3H_G-patch"/>
    <property type="match status" value="1"/>
</dbReference>
<evidence type="ECO:0000313" key="13">
    <source>
        <dbReference type="Proteomes" id="UP001150238"/>
    </source>
</evidence>
<comment type="subcellular location">
    <subcellularLocation>
        <location evidence="2">Cytoplasm</location>
    </subcellularLocation>
    <subcellularLocation>
        <location evidence="1">Nucleus</location>
    </subcellularLocation>
</comment>
<evidence type="ECO:0000256" key="8">
    <source>
        <dbReference type="ARBA" id="ARBA00023242"/>
    </source>
</evidence>
<feature type="compositionally biased region" description="Polar residues" evidence="9">
    <location>
        <begin position="481"/>
        <end position="495"/>
    </location>
</feature>
<feature type="domain" description="R3H" evidence="11">
    <location>
        <begin position="1148"/>
        <end position="1212"/>
    </location>
</feature>
<evidence type="ECO:0000256" key="6">
    <source>
        <dbReference type="ARBA" id="ARBA00022664"/>
    </source>
</evidence>
<dbReference type="InterPro" id="IPR034082">
    <property type="entry name" value="R3H_G-patch"/>
</dbReference>
<feature type="compositionally biased region" description="Basic and acidic residues" evidence="9">
    <location>
        <begin position="116"/>
        <end position="128"/>
    </location>
</feature>
<dbReference type="GO" id="GO:0005737">
    <property type="term" value="C:cytoplasm"/>
    <property type="evidence" value="ECO:0007669"/>
    <property type="project" value="UniProtKB-SubCell"/>
</dbReference>
<evidence type="ECO:0000313" key="12">
    <source>
        <dbReference type="EMBL" id="KAJ4484111.1"/>
    </source>
</evidence>
<feature type="region of interest" description="Disordered" evidence="9">
    <location>
        <begin position="1249"/>
        <end position="1270"/>
    </location>
</feature>
<feature type="region of interest" description="Disordered" evidence="9">
    <location>
        <begin position="672"/>
        <end position="825"/>
    </location>
</feature>
<dbReference type="Gene3D" id="3.30.1370.50">
    <property type="entry name" value="R3H-like domain"/>
    <property type="match status" value="1"/>
</dbReference>
<dbReference type="InterPro" id="IPR001374">
    <property type="entry name" value="R3H_dom"/>
</dbReference>
<dbReference type="GO" id="GO:0005634">
    <property type="term" value="C:nucleus"/>
    <property type="evidence" value="ECO:0007669"/>
    <property type="project" value="UniProtKB-SubCell"/>
</dbReference>
<reference evidence="12" key="2">
    <citation type="journal article" date="2023" name="Proc. Natl. Acad. Sci. U.S.A.">
        <title>A global phylogenomic analysis of the shiitake genus Lentinula.</title>
        <authorList>
            <person name="Sierra-Patev S."/>
            <person name="Min B."/>
            <person name="Naranjo-Ortiz M."/>
            <person name="Looney B."/>
            <person name="Konkel Z."/>
            <person name="Slot J.C."/>
            <person name="Sakamoto Y."/>
            <person name="Steenwyk J.L."/>
            <person name="Rokas A."/>
            <person name="Carro J."/>
            <person name="Camarero S."/>
            <person name="Ferreira P."/>
            <person name="Molpeceres G."/>
            <person name="Ruiz-Duenas F.J."/>
            <person name="Serrano A."/>
            <person name="Henrissat B."/>
            <person name="Drula E."/>
            <person name="Hughes K.W."/>
            <person name="Mata J.L."/>
            <person name="Ishikawa N.K."/>
            <person name="Vargas-Isla R."/>
            <person name="Ushijima S."/>
            <person name="Smith C.A."/>
            <person name="Donoghue J."/>
            <person name="Ahrendt S."/>
            <person name="Andreopoulos W."/>
            <person name="He G."/>
            <person name="LaButti K."/>
            <person name="Lipzen A."/>
            <person name="Ng V."/>
            <person name="Riley R."/>
            <person name="Sandor L."/>
            <person name="Barry K."/>
            <person name="Martinez A.T."/>
            <person name="Xiao Y."/>
            <person name="Gibbons J.G."/>
            <person name="Terashima K."/>
            <person name="Grigoriev I.V."/>
            <person name="Hibbett D."/>
        </authorList>
    </citation>
    <scope>NUCLEOTIDE SEQUENCE</scope>
    <source>
        <strain evidence="12">Sp2 HRB7682 ss15</strain>
    </source>
</reference>
<feature type="compositionally biased region" description="Acidic residues" evidence="9">
    <location>
        <begin position="909"/>
        <end position="920"/>
    </location>
</feature>
<keyword evidence="5" id="KW-0963">Cytoplasm</keyword>
<feature type="domain" description="G-patch" evidence="10">
    <location>
        <begin position="1277"/>
        <end position="1321"/>
    </location>
</feature>
<dbReference type="GO" id="GO:0006397">
    <property type="term" value="P:mRNA processing"/>
    <property type="evidence" value="ECO:0007669"/>
    <property type="project" value="UniProtKB-KW"/>
</dbReference>
<proteinExistence type="inferred from homology"/>
<dbReference type="Pfam" id="PF01585">
    <property type="entry name" value="G-patch"/>
    <property type="match status" value="1"/>
</dbReference>
<dbReference type="PROSITE" id="PS51061">
    <property type="entry name" value="R3H"/>
    <property type="match status" value="1"/>
</dbReference>
<keyword evidence="6" id="KW-0507">mRNA processing</keyword>
<feature type="compositionally biased region" description="Acidic residues" evidence="9">
    <location>
        <begin position="931"/>
        <end position="966"/>
    </location>
</feature>
<evidence type="ECO:0000256" key="4">
    <source>
        <dbReference type="ARBA" id="ARBA00018964"/>
    </source>
</evidence>
<evidence type="ECO:0000256" key="2">
    <source>
        <dbReference type="ARBA" id="ARBA00004496"/>
    </source>
</evidence>
<name>A0A9W9DT13_9AGAR</name>
<evidence type="ECO:0000256" key="5">
    <source>
        <dbReference type="ARBA" id="ARBA00022490"/>
    </source>
</evidence>
<feature type="region of interest" description="Disordered" evidence="9">
    <location>
        <begin position="74"/>
        <end position="138"/>
    </location>
</feature>
<protein>
    <recommendedName>
        <fullName evidence="4">Protein SQS1</fullName>
    </recommendedName>
</protein>
<feature type="region of interest" description="Disordered" evidence="9">
    <location>
        <begin position="449"/>
        <end position="525"/>
    </location>
</feature>
<feature type="compositionally biased region" description="Basic and acidic residues" evidence="9">
    <location>
        <begin position="327"/>
        <end position="336"/>
    </location>
</feature>
<dbReference type="InterPro" id="IPR051189">
    <property type="entry name" value="Splicing_assoc_domain"/>
</dbReference>
<dbReference type="Pfam" id="PF01424">
    <property type="entry name" value="R3H"/>
    <property type="match status" value="1"/>
</dbReference>
<feature type="compositionally biased region" description="Polar residues" evidence="9">
    <location>
        <begin position="339"/>
        <end position="348"/>
    </location>
</feature>
<feature type="compositionally biased region" description="Basic and acidic residues" evidence="9">
    <location>
        <begin position="470"/>
        <end position="480"/>
    </location>
</feature>
<evidence type="ECO:0000256" key="3">
    <source>
        <dbReference type="ARBA" id="ARBA00010306"/>
    </source>
</evidence>
<evidence type="ECO:0000259" key="10">
    <source>
        <dbReference type="PROSITE" id="PS50174"/>
    </source>
</evidence>
<organism evidence="12 13">
    <name type="scientific">Lentinula lateritia</name>
    <dbReference type="NCBI Taxonomy" id="40482"/>
    <lineage>
        <taxon>Eukaryota</taxon>
        <taxon>Fungi</taxon>
        <taxon>Dikarya</taxon>
        <taxon>Basidiomycota</taxon>
        <taxon>Agaricomycotina</taxon>
        <taxon>Agaricomycetes</taxon>
        <taxon>Agaricomycetidae</taxon>
        <taxon>Agaricales</taxon>
        <taxon>Marasmiineae</taxon>
        <taxon>Omphalotaceae</taxon>
        <taxon>Lentinula</taxon>
    </lineage>
</organism>
<comment type="similarity">
    <text evidence="3">Belongs to the SQS1 family.</text>
</comment>
<keyword evidence="8" id="KW-0539">Nucleus</keyword>
<evidence type="ECO:0000256" key="7">
    <source>
        <dbReference type="ARBA" id="ARBA00023187"/>
    </source>
</evidence>
<dbReference type="EMBL" id="JANVFS010000012">
    <property type="protein sequence ID" value="KAJ4484111.1"/>
    <property type="molecule type" value="Genomic_DNA"/>
</dbReference>
<dbReference type="InterPro" id="IPR000467">
    <property type="entry name" value="G_patch_dom"/>
</dbReference>
<feature type="region of interest" description="Disordered" evidence="9">
    <location>
        <begin position="321"/>
        <end position="361"/>
    </location>
</feature>
<feature type="compositionally biased region" description="Polar residues" evidence="9">
    <location>
        <begin position="269"/>
        <end position="291"/>
    </location>
</feature>
<keyword evidence="7" id="KW-0508">mRNA splicing</keyword>
<accession>A0A9W9DT13</accession>
<feature type="region of interest" description="Disordered" evidence="9">
    <location>
        <begin position="1"/>
        <end position="57"/>
    </location>
</feature>
<feature type="compositionally biased region" description="Acidic residues" evidence="9">
    <location>
        <begin position="780"/>
        <end position="803"/>
    </location>
</feature>
<evidence type="ECO:0000256" key="9">
    <source>
        <dbReference type="SAM" id="MobiDB-lite"/>
    </source>
</evidence>
<dbReference type="GO" id="GO:0008380">
    <property type="term" value="P:RNA splicing"/>
    <property type="evidence" value="ECO:0007669"/>
    <property type="project" value="UniProtKB-KW"/>
</dbReference>
<feature type="compositionally biased region" description="Acidic residues" evidence="9">
    <location>
        <begin position="738"/>
        <end position="748"/>
    </location>
</feature>
<comment type="caution">
    <text evidence="12">The sequence shown here is derived from an EMBL/GenBank/DDBJ whole genome shotgun (WGS) entry which is preliminary data.</text>
</comment>
<evidence type="ECO:0000259" key="11">
    <source>
        <dbReference type="PROSITE" id="PS51061"/>
    </source>
</evidence>
<feature type="region of interest" description="Disordered" evidence="9">
    <location>
        <begin position="900"/>
        <end position="1020"/>
    </location>
</feature>
<sequence length="1321" mass="144454">MARGRGYNKYNSSRGGASTRGGSTGGNSPRGRGYRGRARGGRGGGGGRGGYIGYNPSDDTDFVLQTYNNNYDTGRYFSAPSTPQSRGRGQGGGLGSNNSPQSINNYRAKRNRGRGRGRDGYDNPRNDRGSNNSDAPLSLSLRPLLRPVVFVPATQNRFLFQAEEELIQPIVEDAGDEEQSHLPTADRVARLFSGTYQHPEVDDSNDTEGLEEIDFSDVGRFQQVMDGFASGAAAAVGKGDVEEIVEMEEGSTRPTDVFEEAELLLQEETASSVKESLDTVTTEPDGSNQFPRNVEMLASTSLSISTGDADPELAQVSSSIQSIAIQDEPRPRKDEDMQSQEPTQQENPTFFVDVSPSSSNPIQTPIITNRVDGLGLGAPSISDDDGDIVVYVAPHPRQGRSTAPTPTPGFRPEIRTTSILTGLPIGTAPPAVGPAPTLDSITFTSFGSGVESQSVDRSGLPRLSIPPAHDPSRKDRDRTNNSDTKPPVFTSNSPTPAKIKSRQRSQWAAKQGQRGGGASSYSRHHSFSSFASRGADVSEAQLTNWRQNSQEQQRNWNPYANNANTNLYSNGNTYVNTNTTPYTKTSLYSPANPYANTNPYSPENPYANTNPYSPENPYANMDLYSPSNTYANAHPYMNWSPSVYWGYEEDNTQSPKVDSTGLLGVLASAQARVQTRSGDELSPEGGEGKDEGGNGEGIGEAEGSQRAGRTKEEEVGGAEQSEGLWHPIGASLGAAEGMEIDPELDIDMETMKQFVEGMGPSGSRHVTMDDLEDEKRMREEDEEKLNEGDGESEEDADEEEEEEERNRSTDHGNVQVEGESNHVEAQVHQIVEAQMQESQVQEVRVFRDEQVPEDVLSLEQAQVSEDVPSQVQDVQLQVQILDVELPADVHKDDQLLVQIRDDEHKDRDDQDDDEVEQVLDLEERLMIAESEGSDSEDDEAVEEDVEEDDGDDDDDGEDEDDDDDDDQSPRSSFQARLEHLRNRASSQKDATSAKSKGKAKAKTTLYDDSGSDDEDDWDRNRTWAEGDDDFNAHIQDILDENKDNLVGQDKKSKKQVFQAVYNGDFEDVDMRKPARKAKDKHKDIPPDLVVLWKNDRAKKAIRKQERRLARLAAAADPLTEKQGGKKGRKAMLAAAKLDPTIVVLPNRVIDMTTLVQQIRRFIDNIGGPSSMSLPPANKQTRKDIHELAAAFNLKSLSKGDGDARYTTLTKTTMSGIRVNQKVVAKIVRRRGGLADNAEFVGGADISKKHAERGKAGKSMPKHREGDEVGKAAPKINETNIGFKMLASMGWAEGDSIGRSGGLQNPLTAVIKNTKLGLGAMK</sequence>
<dbReference type="Proteomes" id="UP001150238">
    <property type="component" value="Unassembled WGS sequence"/>
</dbReference>
<dbReference type="GO" id="GO:0003676">
    <property type="term" value="F:nucleic acid binding"/>
    <property type="evidence" value="ECO:0007669"/>
    <property type="project" value="UniProtKB-UniRule"/>
</dbReference>
<dbReference type="SMART" id="SM00393">
    <property type="entry name" value="R3H"/>
    <property type="match status" value="1"/>
</dbReference>
<dbReference type="SMART" id="SM00443">
    <property type="entry name" value="G_patch"/>
    <property type="match status" value="1"/>
</dbReference>
<dbReference type="SUPFAM" id="SSF82708">
    <property type="entry name" value="R3H domain"/>
    <property type="match status" value="1"/>
</dbReference>
<dbReference type="PANTHER" id="PTHR14195">
    <property type="entry name" value="G PATCH DOMAIN CONTAINING PROTEIN 2"/>
    <property type="match status" value="1"/>
</dbReference>
<evidence type="ECO:0000256" key="1">
    <source>
        <dbReference type="ARBA" id="ARBA00004123"/>
    </source>
</evidence>
<feature type="region of interest" description="Disordered" evidence="9">
    <location>
        <begin position="268"/>
        <end position="291"/>
    </location>
</feature>